<dbReference type="RefSeq" id="WP_160601761.1">
    <property type="nucleotide sequence ID" value="NZ_WTYU01000002.1"/>
</dbReference>
<accession>A0A6L7GIS8</accession>
<evidence type="ECO:0000313" key="3">
    <source>
        <dbReference type="EMBL" id="MXP15204.1"/>
    </source>
</evidence>
<name>A0A6L7GIS8_9SPHN</name>
<dbReference type="OrthoDB" id="7428913at2"/>
<protein>
    <recommendedName>
        <fullName evidence="5">Lipoprotein</fullName>
    </recommendedName>
</protein>
<dbReference type="EMBL" id="WTYU01000002">
    <property type="protein sequence ID" value="MXP15204.1"/>
    <property type="molecule type" value="Genomic_DNA"/>
</dbReference>
<evidence type="ECO:0000313" key="4">
    <source>
        <dbReference type="Proteomes" id="UP000473531"/>
    </source>
</evidence>
<feature type="region of interest" description="Disordered" evidence="1">
    <location>
        <begin position="41"/>
        <end position="63"/>
    </location>
</feature>
<feature type="signal peptide" evidence="2">
    <location>
        <begin position="1"/>
        <end position="21"/>
    </location>
</feature>
<organism evidence="3 4">
    <name type="scientific">Allopontixanthobacter confluentis</name>
    <dbReference type="NCBI Taxonomy" id="1849021"/>
    <lineage>
        <taxon>Bacteria</taxon>
        <taxon>Pseudomonadati</taxon>
        <taxon>Pseudomonadota</taxon>
        <taxon>Alphaproteobacteria</taxon>
        <taxon>Sphingomonadales</taxon>
        <taxon>Erythrobacteraceae</taxon>
        <taxon>Allopontixanthobacter</taxon>
    </lineage>
</organism>
<evidence type="ECO:0000256" key="1">
    <source>
        <dbReference type="SAM" id="MobiDB-lite"/>
    </source>
</evidence>
<evidence type="ECO:0008006" key="5">
    <source>
        <dbReference type="Google" id="ProtNLM"/>
    </source>
</evidence>
<proteinExistence type="predicted"/>
<feature type="chain" id="PRO_5027109802" description="Lipoprotein" evidence="2">
    <location>
        <begin position="22"/>
        <end position="110"/>
    </location>
</feature>
<sequence length="110" mass="12144">MRRIAPAFAVCAALSLSGCLAKTALDVVTAPVKIASKAVDLATTSQSEADEKRGRELRKREEQLGKLDRQREKLARECDDGNNSACRDLVDVEEEIRLLVPTVPVERQPR</sequence>
<reference evidence="3 4" key="1">
    <citation type="submission" date="2019-12" db="EMBL/GenBank/DDBJ databases">
        <title>Genomic-based taxomic classification of the family Erythrobacteraceae.</title>
        <authorList>
            <person name="Xu L."/>
        </authorList>
    </citation>
    <scope>NUCLEOTIDE SEQUENCE [LARGE SCALE GENOMIC DNA]</scope>
    <source>
        <strain evidence="3 4">KCTC 52259</strain>
    </source>
</reference>
<keyword evidence="4" id="KW-1185">Reference proteome</keyword>
<feature type="compositionally biased region" description="Basic and acidic residues" evidence="1">
    <location>
        <begin position="49"/>
        <end position="63"/>
    </location>
</feature>
<dbReference type="AlphaFoldDB" id="A0A6L7GIS8"/>
<evidence type="ECO:0000256" key="2">
    <source>
        <dbReference type="SAM" id="SignalP"/>
    </source>
</evidence>
<gene>
    <name evidence="3" type="ORF">GRI44_10635</name>
</gene>
<keyword evidence="2" id="KW-0732">Signal</keyword>
<comment type="caution">
    <text evidence="3">The sequence shown here is derived from an EMBL/GenBank/DDBJ whole genome shotgun (WGS) entry which is preliminary data.</text>
</comment>
<dbReference type="PROSITE" id="PS51257">
    <property type="entry name" value="PROKAR_LIPOPROTEIN"/>
    <property type="match status" value="1"/>
</dbReference>
<dbReference type="Proteomes" id="UP000473531">
    <property type="component" value="Unassembled WGS sequence"/>
</dbReference>